<dbReference type="PANTHER" id="PTHR42839">
    <property type="entry name" value="ISOCHORISMATE SYNTHASE ENTC"/>
    <property type="match status" value="1"/>
</dbReference>
<keyword evidence="4" id="KW-0460">Magnesium</keyword>
<evidence type="ECO:0000256" key="1">
    <source>
        <dbReference type="ARBA" id="ARBA00000799"/>
    </source>
</evidence>
<evidence type="ECO:0000313" key="6">
    <source>
        <dbReference type="EMBL" id="SMB84977.1"/>
    </source>
</evidence>
<accession>A0A1W1UV52</accession>
<dbReference type="InterPro" id="IPR015890">
    <property type="entry name" value="Chorismate_C"/>
</dbReference>
<dbReference type="PANTHER" id="PTHR42839:SF1">
    <property type="entry name" value="ISOCHORISMATE SYNTHASE MENF"/>
    <property type="match status" value="1"/>
</dbReference>
<dbReference type="STRING" id="656914.SAMN00017405_1583"/>
<dbReference type="InterPro" id="IPR019999">
    <property type="entry name" value="Anth_synth_I-like"/>
</dbReference>
<comment type="catalytic activity">
    <reaction evidence="1 4">
        <text>chorismate = isochorismate</text>
        <dbReference type="Rhea" id="RHEA:18985"/>
        <dbReference type="ChEBI" id="CHEBI:29748"/>
        <dbReference type="ChEBI" id="CHEBI:29780"/>
        <dbReference type="EC" id="5.4.4.2"/>
    </reaction>
</comment>
<dbReference type="GO" id="GO:0009234">
    <property type="term" value="P:menaquinone biosynthetic process"/>
    <property type="evidence" value="ECO:0007669"/>
    <property type="project" value="UniProtKB-UniRule"/>
</dbReference>
<dbReference type="InterPro" id="IPR034681">
    <property type="entry name" value="MenF"/>
</dbReference>
<feature type="binding site" evidence="4">
    <location>
        <position position="315"/>
    </location>
    <ligand>
        <name>Mg(2+)</name>
        <dbReference type="ChEBI" id="CHEBI:18420"/>
    </ligand>
</feature>
<dbReference type="Pfam" id="PF00425">
    <property type="entry name" value="Chorismate_bind"/>
    <property type="match status" value="1"/>
</dbReference>
<dbReference type="UniPathway" id="UPA01057">
    <property type="reaction ID" value="UER00163"/>
</dbReference>
<evidence type="ECO:0000256" key="4">
    <source>
        <dbReference type="HAMAP-Rule" id="MF_01935"/>
    </source>
</evidence>
<dbReference type="NCBIfam" id="TIGR00543">
    <property type="entry name" value="isochor_syn"/>
    <property type="match status" value="1"/>
</dbReference>
<dbReference type="PRINTS" id="PR00095">
    <property type="entry name" value="ANTSNTHASEI"/>
</dbReference>
<comment type="cofactor">
    <cofactor evidence="4">
        <name>Mg(2+)</name>
        <dbReference type="ChEBI" id="CHEBI:18420"/>
    </cofactor>
</comment>
<dbReference type="UniPathway" id="UPA00079"/>
<keyword evidence="4" id="KW-0474">Menaquinone biosynthesis</keyword>
<dbReference type="Proteomes" id="UP000192731">
    <property type="component" value="Unassembled WGS sequence"/>
</dbReference>
<feature type="active site" description="Proton acceptor" evidence="4">
    <location>
        <position position="222"/>
    </location>
</feature>
<dbReference type="InterPro" id="IPR004561">
    <property type="entry name" value="IsoChor_synthase"/>
</dbReference>
<keyword evidence="7" id="KW-1185">Reference proteome</keyword>
<dbReference type="EMBL" id="FWWT01000012">
    <property type="protein sequence ID" value="SMB84977.1"/>
    <property type="molecule type" value="Genomic_DNA"/>
</dbReference>
<evidence type="ECO:0000256" key="2">
    <source>
        <dbReference type="ARBA" id="ARBA00005297"/>
    </source>
</evidence>
<reference evidence="6 7" key="1">
    <citation type="submission" date="2017-04" db="EMBL/GenBank/DDBJ databases">
        <authorList>
            <person name="Afonso C.L."/>
            <person name="Miller P.J."/>
            <person name="Scott M.A."/>
            <person name="Spackman E."/>
            <person name="Goraichik I."/>
            <person name="Dimitrov K.M."/>
            <person name="Suarez D.L."/>
            <person name="Swayne D.E."/>
        </authorList>
    </citation>
    <scope>NUCLEOTIDE SEQUENCE [LARGE SCALE GENOMIC DNA]</scope>
    <source>
        <strain evidence="6 7">DSM 11270</strain>
    </source>
</reference>
<dbReference type="GO" id="GO:0008909">
    <property type="term" value="F:isochorismate synthase activity"/>
    <property type="evidence" value="ECO:0007669"/>
    <property type="project" value="UniProtKB-UniRule"/>
</dbReference>
<feature type="domain" description="Chorismate-utilising enzyme C-terminal" evidence="5">
    <location>
        <begin position="202"/>
        <end position="454"/>
    </location>
</feature>
<dbReference type="HAMAP" id="MF_01935">
    <property type="entry name" value="MenF"/>
    <property type="match status" value="1"/>
</dbReference>
<sequence>MKAENKELYDLIQMAINRAKDRKTNILLSYVQEIDEINPLTFFTLGSLFKGTRFLWSEPSRNQYLVGLGHAYTISNDFSQQRFWAVQYEWQRLVDNQISNIELKPSSGIGPILFGGFSFDPDKDKTDLWKNYQEAKMVVPSYMLTINKGKTFLTFNVLIHANDRLEEVIKDMKEKEKIIFQRKTIQDNNENIVINKENINVESWLNSVAGVVSEIKQGYVNKVVLARELRLQMREKIEVATVLERLLDEQPKSYIFALECEEDCFIGASPELLVKKEKNEFKSMCLAGTIGRGKTPAEDEKLGNELLNDHKNLYEHALVVEMIKNAMEKGCEEVEIAKSPSLYDLKNVKHLHTPVKGLAKEGVTILDMVERLHPTPALGGYPKEISMNIIRKKEVLDRGWYAGPIGWLDSKCDGEFAVAIRSSLIKGNIVSLFAGGGIVERSNPAQEYQETEMKFKPMLSALRG</sequence>
<name>A0A1W1UV52_DESTI</name>
<dbReference type="EC" id="5.4.4.2" evidence="4"/>
<dbReference type="OrthoDB" id="9803598at2"/>
<comment type="pathway">
    <text evidence="4">Quinol/quinone metabolism; 1,4-dihydroxy-2-naphthoate biosynthesis; 1,4-dihydroxy-2-naphthoate from chorismate: step 1/7.</text>
</comment>
<gene>
    <name evidence="4" type="primary">menF</name>
    <name evidence="6" type="ORF">SAMN00017405_1583</name>
</gene>
<evidence type="ECO:0000313" key="7">
    <source>
        <dbReference type="Proteomes" id="UP000192731"/>
    </source>
</evidence>
<organism evidence="6 7">
    <name type="scientific">Desulfonispora thiosulfatigenes DSM 11270</name>
    <dbReference type="NCBI Taxonomy" id="656914"/>
    <lineage>
        <taxon>Bacteria</taxon>
        <taxon>Bacillati</taxon>
        <taxon>Bacillota</taxon>
        <taxon>Clostridia</taxon>
        <taxon>Eubacteriales</taxon>
        <taxon>Peptococcaceae</taxon>
        <taxon>Desulfonispora</taxon>
    </lineage>
</organism>
<proteinExistence type="inferred from homology"/>
<dbReference type="InterPro" id="IPR005801">
    <property type="entry name" value="ADC_synthase"/>
</dbReference>
<dbReference type="AlphaFoldDB" id="A0A1W1UV52"/>
<dbReference type="RefSeq" id="WP_084052407.1">
    <property type="nucleotide sequence ID" value="NZ_FWWT01000012.1"/>
</dbReference>
<keyword evidence="4" id="KW-0479">Metal-binding</keyword>
<comment type="similarity">
    <text evidence="2 4">Belongs to the isochorismate synthase family.</text>
</comment>
<evidence type="ECO:0000256" key="3">
    <source>
        <dbReference type="ARBA" id="ARBA00023235"/>
    </source>
</evidence>
<keyword evidence="3 4" id="KW-0413">Isomerase</keyword>
<evidence type="ECO:0000259" key="5">
    <source>
        <dbReference type="Pfam" id="PF00425"/>
    </source>
</evidence>
<dbReference type="GO" id="GO:0009697">
    <property type="term" value="P:salicylic acid biosynthetic process"/>
    <property type="evidence" value="ECO:0007669"/>
    <property type="project" value="TreeGrafter"/>
</dbReference>
<feature type="binding site" evidence="4">
    <location>
        <position position="450"/>
    </location>
    <ligand>
        <name>Mg(2+)</name>
        <dbReference type="ChEBI" id="CHEBI:18420"/>
    </ligand>
</feature>
<comment type="function">
    <text evidence="4">Catalyzes the conversion of chorismate to isochorismate.</text>
</comment>
<protein>
    <recommendedName>
        <fullName evidence="4">Isochorismate synthase MenF</fullName>
        <ecNumber evidence="4">5.4.4.2</ecNumber>
    </recommendedName>
    <alternativeName>
        <fullName evidence="4">Isochorismate mutase</fullName>
    </alternativeName>
</protein>
<dbReference type="GO" id="GO:0000287">
    <property type="term" value="F:magnesium ion binding"/>
    <property type="evidence" value="ECO:0007669"/>
    <property type="project" value="UniProtKB-UniRule"/>
</dbReference>
<dbReference type="Gene3D" id="3.60.120.10">
    <property type="entry name" value="Anthranilate synthase"/>
    <property type="match status" value="1"/>
</dbReference>
<comment type="pathway">
    <text evidence="4">Quinol/quinone metabolism; menaquinone biosynthesis.</text>
</comment>
<dbReference type="SUPFAM" id="SSF56322">
    <property type="entry name" value="ADC synthase"/>
    <property type="match status" value="1"/>
</dbReference>
<feature type="active site" description="Proton donor" evidence="4">
    <location>
        <position position="271"/>
    </location>
</feature>